<sequence>MEKAMQLSHGMGYEEYGSKLDNILKVEQQRDKEYAETKEIAERLHQG</sequence>
<dbReference type="EMBL" id="CP041372">
    <property type="protein sequence ID" value="QKS72212.1"/>
    <property type="molecule type" value="Genomic_DNA"/>
</dbReference>
<proteinExistence type="predicted"/>
<name>A0A859FHU1_9BACI</name>
<dbReference type="Proteomes" id="UP000318138">
    <property type="component" value="Chromosome"/>
</dbReference>
<evidence type="ECO:0000313" key="1">
    <source>
        <dbReference type="EMBL" id="QKS72212.1"/>
    </source>
</evidence>
<dbReference type="AlphaFoldDB" id="A0A859FHU1"/>
<keyword evidence="2" id="KW-1185">Reference proteome</keyword>
<dbReference type="KEGG" id="psua:FLK61_36840"/>
<dbReference type="InterPro" id="IPR058676">
    <property type="entry name" value="YuzK"/>
</dbReference>
<accession>A0A859FHU1</accession>
<evidence type="ECO:0000313" key="2">
    <source>
        <dbReference type="Proteomes" id="UP000318138"/>
    </source>
</evidence>
<protein>
    <submittedName>
        <fullName evidence="1">Uncharacterized protein</fullName>
    </submittedName>
</protein>
<organism evidence="1 2">
    <name type="scientific">Paenalkalicoccus suaedae</name>
    <dbReference type="NCBI Taxonomy" id="2592382"/>
    <lineage>
        <taxon>Bacteria</taxon>
        <taxon>Bacillati</taxon>
        <taxon>Bacillota</taxon>
        <taxon>Bacilli</taxon>
        <taxon>Bacillales</taxon>
        <taxon>Bacillaceae</taxon>
        <taxon>Paenalkalicoccus</taxon>
    </lineage>
</organism>
<dbReference type="Pfam" id="PF26149">
    <property type="entry name" value="YuzK"/>
    <property type="match status" value="1"/>
</dbReference>
<gene>
    <name evidence="1" type="ORF">FLK61_36840</name>
</gene>
<reference evidence="2" key="1">
    <citation type="submission" date="2019-07" db="EMBL/GenBank/DDBJ databases">
        <title>Bacillus alkalisoli sp. nov. isolated from saline soil.</title>
        <authorList>
            <person name="Sun J.-Q."/>
            <person name="Xu L."/>
        </authorList>
    </citation>
    <scope>NUCLEOTIDE SEQUENCE [LARGE SCALE GENOMIC DNA]</scope>
    <source>
        <strain evidence="2">M4U3P1</strain>
    </source>
</reference>